<evidence type="ECO:0000313" key="2">
    <source>
        <dbReference type="Proteomes" id="UP000287651"/>
    </source>
</evidence>
<name>A0A426ZB00_ENSVE</name>
<comment type="caution">
    <text evidence="1">The sequence shown here is derived from an EMBL/GenBank/DDBJ whole genome shotgun (WGS) entry which is preliminary data.</text>
</comment>
<dbReference type="AlphaFoldDB" id="A0A426ZB00"/>
<reference evidence="1 2" key="1">
    <citation type="journal article" date="2014" name="Agronomy (Basel)">
        <title>A Draft Genome Sequence for Ensete ventricosum, the Drought-Tolerant Tree Against Hunger.</title>
        <authorList>
            <person name="Harrison J."/>
            <person name="Moore K.A."/>
            <person name="Paszkiewicz K."/>
            <person name="Jones T."/>
            <person name="Grant M."/>
            <person name="Ambacheew D."/>
            <person name="Muzemil S."/>
            <person name="Studholme D.J."/>
        </authorList>
    </citation>
    <scope>NUCLEOTIDE SEQUENCE [LARGE SCALE GENOMIC DNA]</scope>
</reference>
<dbReference type="Proteomes" id="UP000287651">
    <property type="component" value="Unassembled WGS sequence"/>
</dbReference>
<proteinExistence type="predicted"/>
<organism evidence="1 2">
    <name type="scientific">Ensete ventricosum</name>
    <name type="common">Abyssinian banana</name>
    <name type="synonym">Musa ensete</name>
    <dbReference type="NCBI Taxonomy" id="4639"/>
    <lineage>
        <taxon>Eukaryota</taxon>
        <taxon>Viridiplantae</taxon>
        <taxon>Streptophyta</taxon>
        <taxon>Embryophyta</taxon>
        <taxon>Tracheophyta</taxon>
        <taxon>Spermatophyta</taxon>
        <taxon>Magnoliopsida</taxon>
        <taxon>Liliopsida</taxon>
        <taxon>Zingiberales</taxon>
        <taxon>Musaceae</taxon>
        <taxon>Ensete</taxon>
    </lineage>
</organism>
<sequence length="164" mass="18428">MKLVQSLSRVTLGRINSTAPARSDQFLLGSVPKLLLDRIIPEPRSLRSFPKLLLADDTTQDLIFSTLIRNFEKVFSGGRGGNDMTNIDLAATFSRPRTTGPPTWLTRHGEADLTQAWRNQRLYDRPNTGKVGKVDITQRQARLDARTTDDMVRCNGMVSNKEDK</sequence>
<accession>A0A426ZB00</accession>
<dbReference type="EMBL" id="AMZH03007506">
    <property type="protein sequence ID" value="RRT61165.1"/>
    <property type="molecule type" value="Genomic_DNA"/>
</dbReference>
<gene>
    <name evidence="1" type="ORF">B296_00005509</name>
</gene>
<evidence type="ECO:0000313" key="1">
    <source>
        <dbReference type="EMBL" id="RRT61165.1"/>
    </source>
</evidence>
<protein>
    <submittedName>
        <fullName evidence="1">Uncharacterized protein</fullName>
    </submittedName>
</protein>